<accession>A0A542ZF05</accession>
<keyword evidence="2" id="KW-1185">Reference proteome</keyword>
<sequence>MVTTSRPSVNVGNVNVSFYTLEQLSTGVGTLFGAHLKRDAKLLWDEYGRLGPAIEDMGDVDTDRLLARARNMSELFASLEEDLPKYLSGLLREARYLLRSCLYAQAIAAGAPCFSVRELAVRHGDPNLARLLASRQEGESTVDELNECLSRLRSIIGEFPRSRNGSLEATVVNEWGQPSDLLSMAFMALGISGKGSDYAEVEKILL</sequence>
<comment type="caution">
    <text evidence="1">The sequence shown here is derived from an EMBL/GenBank/DDBJ whole genome shotgun (WGS) entry which is preliminary data.</text>
</comment>
<protein>
    <submittedName>
        <fullName evidence="1">Uncharacterized protein</fullName>
    </submittedName>
</protein>
<evidence type="ECO:0000313" key="1">
    <source>
        <dbReference type="EMBL" id="TQL58925.1"/>
    </source>
</evidence>
<dbReference type="EMBL" id="VFOQ01000001">
    <property type="protein sequence ID" value="TQL58925.1"/>
    <property type="molecule type" value="Genomic_DNA"/>
</dbReference>
<reference evidence="1 2" key="1">
    <citation type="submission" date="2019-06" db="EMBL/GenBank/DDBJ databases">
        <title>Sequencing the genomes of 1000 actinobacteria strains.</title>
        <authorList>
            <person name="Klenk H.-P."/>
        </authorList>
    </citation>
    <scope>NUCLEOTIDE SEQUENCE [LARGE SCALE GENOMIC DNA]</scope>
    <source>
        <strain evidence="1 2">DSM 18082</strain>
    </source>
</reference>
<dbReference type="AlphaFoldDB" id="A0A542ZF05"/>
<proteinExistence type="predicted"/>
<gene>
    <name evidence="1" type="ORF">FB474_0267</name>
</gene>
<evidence type="ECO:0000313" key="2">
    <source>
        <dbReference type="Proteomes" id="UP000319514"/>
    </source>
</evidence>
<dbReference type="Proteomes" id="UP000319514">
    <property type="component" value="Unassembled WGS sequence"/>
</dbReference>
<name>A0A542ZF05_9MICO</name>
<organism evidence="1 2">
    <name type="scientific">Oryzihumus leptocrescens</name>
    <dbReference type="NCBI Taxonomy" id="297536"/>
    <lineage>
        <taxon>Bacteria</taxon>
        <taxon>Bacillati</taxon>
        <taxon>Actinomycetota</taxon>
        <taxon>Actinomycetes</taxon>
        <taxon>Micrococcales</taxon>
        <taxon>Intrasporangiaceae</taxon>
        <taxon>Oryzihumus</taxon>
    </lineage>
</organism>